<dbReference type="PROSITE" id="PS50297">
    <property type="entry name" value="ANK_REP_REGION"/>
    <property type="match status" value="1"/>
</dbReference>
<evidence type="ECO:0000256" key="2">
    <source>
        <dbReference type="ARBA" id="ARBA00023043"/>
    </source>
</evidence>
<reference evidence="4" key="2">
    <citation type="submission" date="2023-05" db="EMBL/GenBank/DDBJ databases">
        <authorList>
            <person name="Schelkunov M.I."/>
        </authorList>
    </citation>
    <scope>NUCLEOTIDE SEQUENCE</scope>
    <source>
        <strain evidence="4">Hsosn_3</strain>
        <tissue evidence="4">Leaf</tissue>
    </source>
</reference>
<dbReference type="Gene3D" id="1.25.40.20">
    <property type="entry name" value="Ankyrin repeat-containing domain"/>
    <property type="match status" value="1"/>
</dbReference>
<dbReference type="InterPro" id="IPR002110">
    <property type="entry name" value="Ankyrin_rpt"/>
</dbReference>
<protein>
    <recommendedName>
        <fullName evidence="6">Ankyrin repeat protein</fullName>
    </recommendedName>
</protein>
<feature type="repeat" description="ANK" evidence="3">
    <location>
        <begin position="16"/>
        <end position="39"/>
    </location>
</feature>
<evidence type="ECO:0000313" key="4">
    <source>
        <dbReference type="EMBL" id="KAK1351893.1"/>
    </source>
</evidence>
<reference evidence="4" key="1">
    <citation type="submission" date="2023-02" db="EMBL/GenBank/DDBJ databases">
        <title>Genome of toxic invasive species Heracleum sosnowskyi carries increased number of genes despite the absence of recent whole-genome duplications.</title>
        <authorList>
            <person name="Schelkunov M."/>
            <person name="Shtratnikova V."/>
            <person name="Makarenko M."/>
            <person name="Klepikova A."/>
            <person name="Omelchenko D."/>
            <person name="Novikova G."/>
            <person name="Obukhova E."/>
            <person name="Bogdanov V."/>
            <person name="Penin A."/>
            <person name="Logacheva M."/>
        </authorList>
    </citation>
    <scope>NUCLEOTIDE SEQUENCE</scope>
    <source>
        <strain evidence="4">Hsosn_3</strain>
        <tissue evidence="4">Leaf</tissue>
    </source>
</reference>
<sequence>MNGTIISDCGQVADSQGRSPLHLASANGYGDIVGLLLRHDQKMCRVGDEDGRTPLHLAVMNGQHESDVSNIKDDTGNTILHSATTLRRIHIIKHLVMSRSEVLNVNACGGCKWSRSFGHSRADA</sequence>
<organism evidence="4 5">
    <name type="scientific">Heracleum sosnowskyi</name>
    <dbReference type="NCBI Taxonomy" id="360622"/>
    <lineage>
        <taxon>Eukaryota</taxon>
        <taxon>Viridiplantae</taxon>
        <taxon>Streptophyta</taxon>
        <taxon>Embryophyta</taxon>
        <taxon>Tracheophyta</taxon>
        <taxon>Spermatophyta</taxon>
        <taxon>Magnoliopsida</taxon>
        <taxon>eudicotyledons</taxon>
        <taxon>Gunneridae</taxon>
        <taxon>Pentapetalae</taxon>
        <taxon>asterids</taxon>
        <taxon>campanulids</taxon>
        <taxon>Apiales</taxon>
        <taxon>Apiaceae</taxon>
        <taxon>Apioideae</taxon>
        <taxon>apioid superclade</taxon>
        <taxon>Tordylieae</taxon>
        <taxon>Tordyliinae</taxon>
        <taxon>Heracleum</taxon>
    </lineage>
</organism>
<comment type="caution">
    <text evidence="4">The sequence shown here is derived from an EMBL/GenBank/DDBJ whole genome shotgun (WGS) entry which is preliminary data.</text>
</comment>
<dbReference type="PANTHER" id="PTHR24186">
    <property type="entry name" value="PROTEIN PHOSPHATASE 1 REGULATORY SUBUNIT"/>
    <property type="match status" value="1"/>
</dbReference>
<dbReference type="PANTHER" id="PTHR24186:SF38">
    <property type="entry name" value="ANKYRIN REPEAT FAMILY PROTEIN"/>
    <property type="match status" value="1"/>
</dbReference>
<dbReference type="EMBL" id="JAUIZM010000022">
    <property type="protein sequence ID" value="KAK1351893.1"/>
    <property type="molecule type" value="Genomic_DNA"/>
</dbReference>
<dbReference type="SMART" id="SM00248">
    <property type="entry name" value="ANK"/>
    <property type="match status" value="2"/>
</dbReference>
<dbReference type="InterPro" id="IPR036770">
    <property type="entry name" value="Ankyrin_rpt-contain_sf"/>
</dbReference>
<keyword evidence="5" id="KW-1185">Reference proteome</keyword>
<dbReference type="PROSITE" id="PS50088">
    <property type="entry name" value="ANK_REPEAT"/>
    <property type="match status" value="1"/>
</dbReference>
<accession>A0AAD8GNT6</accession>
<keyword evidence="2 3" id="KW-0040">ANK repeat</keyword>
<evidence type="ECO:0008006" key="6">
    <source>
        <dbReference type="Google" id="ProtNLM"/>
    </source>
</evidence>
<evidence type="ECO:0000256" key="3">
    <source>
        <dbReference type="PROSITE-ProRule" id="PRU00023"/>
    </source>
</evidence>
<dbReference type="SUPFAM" id="SSF48403">
    <property type="entry name" value="Ankyrin repeat"/>
    <property type="match status" value="1"/>
</dbReference>
<dbReference type="Proteomes" id="UP001237642">
    <property type="component" value="Unassembled WGS sequence"/>
</dbReference>
<dbReference type="AlphaFoldDB" id="A0AAD8GNT6"/>
<name>A0AAD8GNT6_9APIA</name>
<evidence type="ECO:0000313" key="5">
    <source>
        <dbReference type="Proteomes" id="UP001237642"/>
    </source>
</evidence>
<proteinExistence type="predicted"/>
<gene>
    <name evidence="4" type="ORF">POM88_053898</name>
</gene>
<keyword evidence="1" id="KW-0677">Repeat</keyword>
<evidence type="ECO:0000256" key="1">
    <source>
        <dbReference type="ARBA" id="ARBA00022737"/>
    </source>
</evidence>
<dbReference type="GO" id="GO:0005886">
    <property type="term" value="C:plasma membrane"/>
    <property type="evidence" value="ECO:0007669"/>
    <property type="project" value="TreeGrafter"/>
</dbReference>
<dbReference type="Pfam" id="PF12796">
    <property type="entry name" value="Ank_2"/>
    <property type="match status" value="1"/>
</dbReference>